<dbReference type="AlphaFoldDB" id="Q01GM3"/>
<dbReference type="KEGG" id="ota:OT_ostta01g02110"/>
<dbReference type="EMBL" id="CAID01000001">
    <property type="protein sequence ID" value="CAL50121.1"/>
    <property type="molecule type" value="Genomic_DNA"/>
</dbReference>
<gene>
    <name evidence="2" type="ORF">OT_ostta01g02110</name>
</gene>
<dbReference type="RefSeq" id="XP_003074270.1">
    <property type="nucleotide sequence ID" value="XM_003074223.1"/>
</dbReference>
<reference evidence="2 3" key="2">
    <citation type="journal article" date="2014" name="BMC Genomics">
        <title>An improved genome of the model marine alga Ostreococcus tauri unfolds by assessing Illumina de novo assemblies.</title>
        <authorList>
            <person name="Blanc-Mathieu R."/>
            <person name="Verhelst B."/>
            <person name="Derelle E."/>
            <person name="Rombauts S."/>
            <person name="Bouget F.Y."/>
            <person name="Carre I."/>
            <person name="Chateau A."/>
            <person name="Eyre-Walker A."/>
            <person name="Grimsley N."/>
            <person name="Moreau H."/>
            <person name="Piegu B."/>
            <person name="Rivals E."/>
            <person name="Schackwitz W."/>
            <person name="Van de Peer Y."/>
            <person name="Piganeau G."/>
        </authorList>
    </citation>
    <scope>NUCLEOTIDE SEQUENCE [LARGE SCALE GENOMIC DNA]</scope>
    <source>
        <strain evidence="3">OTTH 0595 / CCAP 157/2 / RCC745</strain>
    </source>
</reference>
<organism evidence="2 3">
    <name type="scientific">Ostreococcus tauri</name>
    <name type="common">Marine green alga</name>
    <dbReference type="NCBI Taxonomy" id="70448"/>
    <lineage>
        <taxon>Eukaryota</taxon>
        <taxon>Viridiplantae</taxon>
        <taxon>Chlorophyta</taxon>
        <taxon>Mamiellophyceae</taxon>
        <taxon>Mamiellales</taxon>
        <taxon>Bathycoccaceae</taxon>
        <taxon>Ostreococcus</taxon>
    </lineage>
</organism>
<name>Q01GM3_OSTTA</name>
<dbReference type="Proteomes" id="UP000009170">
    <property type="component" value="Unassembled WGS sequence"/>
</dbReference>
<dbReference type="GeneID" id="9834708"/>
<feature type="transmembrane region" description="Helical" evidence="1">
    <location>
        <begin position="24"/>
        <end position="43"/>
    </location>
</feature>
<keyword evidence="3" id="KW-1185">Reference proteome</keyword>
<keyword evidence="1" id="KW-1133">Transmembrane helix</keyword>
<evidence type="ECO:0000256" key="1">
    <source>
        <dbReference type="SAM" id="Phobius"/>
    </source>
</evidence>
<accession>Q01GM3</accession>
<reference evidence="3" key="1">
    <citation type="journal article" date="2006" name="Proc. Natl. Acad. Sci. U.S.A.">
        <title>Genome analysis of the smallest free-living eukaryote Ostreococcus tauri unveils many unique features.</title>
        <authorList>
            <person name="Derelle E."/>
            <person name="Ferraz C."/>
            <person name="Rombauts S."/>
            <person name="Rouze P."/>
            <person name="Worden A.Z."/>
            <person name="Robbens S."/>
            <person name="Partensky F."/>
            <person name="Degroeve S."/>
            <person name="Echeynie S."/>
            <person name="Cooke R."/>
            <person name="Saeys Y."/>
            <person name="Wuyts J."/>
            <person name="Jabbari K."/>
            <person name="Bowler C."/>
            <person name="Panaud O."/>
            <person name="Piegu B."/>
            <person name="Ball S.G."/>
            <person name="Ral J.-P."/>
            <person name="Bouget F.-Y."/>
            <person name="Piganeau G."/>
            <person name="De Baets B."/>
            <person name="Picard A."/>
            <person name="Delseny M."/>
            <person name="Demaille J."/>
            <person name="Van de Peer Y."/>
            <person name="Moreau H."/>
        </authorList>
    </citation>
    <scope>NUCLEOTIDE SEQUENCE [LARGE SCALE GENOMIC DNA]</scope>
    <source>
        <strain evidence="3">OTTH 0595 / CCAP 157/2 / RCC745</strain>
    </source>
</reference>
<keyword evidence="1" id="KW-0812">Transmembrane</keyword>
<dbReference type="InParanoid" id="Q01GM3"/>
<evidence type="ECO:0000313" key="2">
    <source>
        <dbReference type="EMBL" id="CAL50121.1"/>
    </source>
</evidence>
<evidence type="ECO:0000313" key="3">
    <source>
        <dbReference type="Proteomes" id="UP000009170"/>
    </source>
</evidence>
<dbReference type="OrthoDB" id="540503at2759"/>
<comment type="caution">
    <text evidence="2">The sequence shown here is derived from an EMBL/GenBank/DDBJ whole genome shotgun (WGS) entry which is preliminary data.</text>
</comment>
<keyword evidence="1" id="KW-0472">Membrane</keyword>
<sequence>MDDDRVALLGETPPTRRPSLTRDVSRAFVIAVALIAGLVGFAVSREEGVGPNEPALGRSWKSSDDLARWAHVAMRAKERGRVFTPAAAHRVVVMAMSSGDNAAQANEWAASLKDVGLTKFMIGCGDEKCLRPLQALGAPVFDARESTGGFMMDGGSTDDAARWAGLAAAESLLDLGYTVMLTQPTVRFRRNPMEVVADSISRHDSTHGAVFAMRGATSMNVTQAELGAWTDGTSLASLRDDFVIFTPGSQPLIRSVLSCFNSSLPEDVASLGQSEDELSTPAETEFNYKSNAAYVLNHVLSKDAGLRWKSPNGKPAAAAPFKTKPREIAVDAALLGADGSVPGVTTELSGIASIGDHPITVVLLDTVVARAHCNDADADHMRKTYVVGCDLDDASLAGRRVEIDHQCVILKALEASGEGFGRGPAHLFGAFEHVKGADSPIADSRGFLGALDACRL</sequence>
<protein>
    <submittedName>
        <fullName evidence="2">Unnamed product</fullName>
    </submittedName>
</protein>
<proteinExistence type="predicted"/>